<dbReference type="Proteomes" id="UP000257089">
    <property type="component" value="Chromosome"/>
</dbReference>
<evidence type="ECO:0000313" key="1">
    <source>
        <dbReference type="EMBL" id="XRJ19992.1"/>
    </source>
</evidence>
<evidence type="ECO:0000313" key="2">
    <source>
        <dbReference type="Proteomes" id="UP000257089"/>
    </source>
</evidence>
<protein>
    <submittedName>
        <fullName evidence="1">Uncharacterized protein</fullName>
    </submittedName>
</protein>
<gene>
    <name evidence="1" type="ORF">DEQ67_001305</name>
</gene>
<reference evidence="1" key="1">
    <citation type="submission" date="2023-10" db="EMBL/GenBank/DDBJ databases">
        <title>A new archaeal virus that suppresses the transcription of host immunity genes.</title>
        <authorList>
            <person name="Turgeman-Grott I."/>
            <person name="Golan N."/>
            <person name="Neri U."/>
            <person name="Naki D."/>
            <person name="Altman N."/>
            <person name="Eizenshtein K."/>
            <person name="Choudhary D."/>
            <person name="Levi R."/>
            <person name="Himani H."/>
            <person name="Reshef L."/>
            <person name="Papke T.R."/>
            <person name="Gophna U."/>
        </authorList>
    </citation>
    <scope>NUCLEOTIDE SEQUENCE</scope>
    <source>
        <strain evidence="1">Atlit-48N</strain>
    </source>
</reference>
<dbReference type="EMBL" id="CP137689">
    <property type="protein sequence ID" value="XRJ19992.1"/>
    <property type="molecule type" value="Genomic_DNA"/>
</dbReference>
<accession>A0ACD5HXC4</accession>
<proteinExistence type="predicted"/>
<sequence>MVSQPELTALRDCILKDSISDVTQIRLRKPDVIDCLSTNDIDTRVFDNLNRYFSTSKSYVCPNHGEPPAVCGCPIGDCEQIVEYSIDRQGAIEQWVDWVVEEDIFDYFKIIDGSDPATVKAVYDESDVRFKVFFDESRFTEYDINPKNLEFRVSFFTTSKSITDDIGFFWHEFFEEKFLKNFRTLLQKWESSHYSNICDYSSVEGFKQNATRSIEKYLDKIGFNIIHDPSVIDAARKYGIKTKNADFAAVSDERSVLVCECERSNKWHIHLFHGDKIHSVEDDPDIKHLVTTIRQKVTTYGNVEKSKEGTRGKAAAANTIAALAGGLSLLFNFSNVQSYIEAQTNISVGIELVSTILFFLTLLIIVATTVVSFGPYLYGWFIFSWDISTSTEAELEAGDGFPGWWFLD</sequence>
<organism evidence="1 2">
    <name type="scientific">Haloferax sp. Atlit-48N</name>
    <dbReference type="NCBI Taxonomy" id="2077198"/>
    <lineage>
        <taxon>Archaea</taxon>
        <taxon>Methanobacteriati</taxon>
        <taxon>Methanobacteriota</taxon>
        <taxon>Stenosarchaea group</taxon>
        <taxon>Halobacteria</taxon>
        <taxon>Halobacteriales</taxon>
        <taxon>Haloferacaceae</taxon>
        <taxon>Haloferax</taxon>
    </lineage>
</organism>
<name>A0ACD5HXC4_9EURY</name>